<organism evidence="1 2">
    <name type="scientific">Streptomyces brasiliensis</name>
    <dbReference type="NCBI Taxonomy" id="1954"/>
    <lineage>
        <taxon>Bacteria</taxon>
        <taxon>Bacillati</taxon>
        <taxon>Actinomycetota</taxon>
        <taxon>Actinomycetes</taxon>
        <taxon>Kitasatosporales</taxon>
        <taxon>Streptomycetaceae</taxon>
        <taxon>Streptomyces</taxon>
    </lineage>
</organism>
<gene>
    <name evidence="1" type="ORF">GCM10010121_081510</name>
</gene>
<proteinExistence type="predicted"/>
<accession>A0A917LCF8</accession>
<dbReference type="SUPFAM" id="SSF88723">
    <property type="entry name" value="PIN domain-like"/>
    <property type="match status" value="1"/>
</dbReference>
<dbReference type="Proteomes" id="UP000657574">
    <property type="component" value="Unassembled WGS sequence"/>
</dbReference>
<protein>
    <recommendedName>
        <fullName evidence="3">PIN domain-containing protein</fullName>
    </recommendedName>
</protein>
<dbReference type="InterPro" id="IPR029060">
    <property type="entry name" value="PIN-like_dom_sf"/>
</dbReference>
<reference evidence="1" key="1">
    <citation type="journal article" date="2014" name="Int. J. Syst. Evol. Microbiol.">
        <title>Complete genome sequence of Corynebacterium casei LMG S-19264T (=DSM 44701T), isolated from a smear-ripened cheese.</title>
        <authorList>
            <consortium name="US DOE Joint Genome Institute (JGI-PGF)"/>
            <person name="Walter F."/>
            <person name="Albersmeier A."/>
            <person name="Kalinowski J."/>
            <person name="Ruckert C."/>
        </authorList>
    </citation>
    <scope>NUCLEOTIDE SEQUENCE</scope>
    <source>
        <strain evidence="1">JCM 3086</strain>
    </source>
</reference>
<evidence type="ECO:0000313" key="2">
    <source>
        <dbReference type="Proteomes" id="UP000657574"/>
    </source>
</evidence>
<sequence>MIHGPRACRVGTAAAGPVRAGDQPDGAAWADAAAHLAAHVPGEIHEHLAKLADHYQVPERQVRRPLAEQILPALRVVDLEIRDHLAPQTRHILRVDPCLEPRHRGDPDDAPTMALAEFLGPCVIVTQDSVFSRFDFAVSDWIPLAQNLLRLAGLEAGAANALVLIDVAIRMFGAGVQRLAGLAVRNPVLAAAAAAGLLLWGHRRGHLSRGEWRQRLSRVGEAARPPREQGIAAMAEHRAISDSLLVVQPPSYPTVEQLAARYLARCGRSLTPGDLRDALARYGHTVPAAQLKRHMPAHRAFVRATGDVWTVGRPVQGFGDL</sequence>
<keyword evidence="2" id="KW-1185">Reference proteome</keyword>
<reference evidence="1" key="2">
    <citation type="submission" date="2020-09" db="EMBL/GenBank/DDBJ databases">
        <authorList>
            <person name="Sun Q."/>
            <person name="Ohkuma M."/>
        </authorList>
    </citation>
    <scope>NUCLEOTIDE SEQUENCE</scope>
    <source>
        <strain evidence="1">JCM 3086</strain>
    </source>
</reference>
<comment type="caution">
    <text evidence="1">The sequence shown here is derived from an EMBL/GenBank/DDBJ whole genome shotgun (WGS) entry which is preliminary data.</text>
</comment>
<dbReference type="AlphaFoldDB" id="A0A917LCF8"/>
<evidence type="ECO:0008006" key="3">
    <source>
        <dbReference type="Google" id="ProtNLM"/>
    </source>
</evidence>
<evidence type="ECO:0000313" key="1">
    <source>
        <dbReference type="EMBL" id="GGJ58537.1"/>
    </source>
</evidence>
<dbReference type="EMBL" id="BMQA01000057">
    <property type="protein sequence ID" value="GGJ58537.1"/>
    <property type="molecule type" value="Genomic_DNA"/>
</dbReference>
<name>A0A917LCF8_9ACTN</name>